<sequence>MSQEIQYILYFLLTSFTLYLFIIIISIFGLIFYNFLQNRSEKEWGLNSIEKFIFSFGIGLSLYIPFCFIIGFFKFTNFFTTLLP</sequence>
<reference evidence="2" key="1">
    <citation type="journal article" date="2015" name="Nature">
        <title>Complex archaea that bridge the gap between prokaryotes and eukaryotes.</title>
        <authorList>
            <person name="Spang A."/>
            <person name="Saw J.H."/>
            <person name="Jorgensen S.L."/>
            <person name="Zaremba-Niedzwiedzka K."/>
            <person name="Martijn J."/>
            <person name="Lind A.E."/>
            <person name="van Eijk R."/>
            <person name="Schleper C."/>
            <person name="Guy L."/>
            <person name="Ettema T.J."/>
        </authorList>
    </citation>
    <scope>NUCLEOTIDE SEQUENCE</scope>
</reference>
<feature type="non-terminal residue" evidence="2">
    <location>
        <position position="84"/>
    </location>
</feature>
<proteinExistence type="predicted"/>
<dbReference type="EMBL" id="LAZR01008526">
    <property type="protein sequence ID" value="KKM78205.1"/>
    <property type="molecule type" value="Genomic_DNA"/>
</dbReference>
<name>A0A0F9MN17_9ZZZZ</name>
<feature type="transmembrane region" description="Helical" evidence="1">
    <location>
        <begin position="52"/>
        <end position="73"/>
    </location>
</feature>
<keyword evidence="1" id="KW-0472">Membrane</keyword>
<accession>A0A0F9MN17</accession>
<organism evidence="2">
    <name type="scientific">marine sediment metagenome</name>
    <dbReference type="NCBI Taxonomy" id="412755"/>
    <lineage>
        <taxon>unclassified sequences</taxon>
        <taxon>metagenomes</taxon>
        <taxon>ecological metagenomes</taxon>
    </lineage>
</organism>
<evidence type="ECO:0000256" key="1">
    <source>
        <dbReference type="SAM" id="Phobius"/>
    </source>
</evidence>
<keyword evidence="1" id="KW-0812">Transmembrane</keyword>
<comment type="caution">
    <text evidence="2">The sequence shown here is derived from an EMBL/GenBank/DDBJ whole genome shotgun (WGS) entry which is preliminary data.</text>
</comment>
<gene>
    <name evidence="2" type="ORF">LCGC14_1362240</name>
</gene>
<protein>
    <submittedName>
        <fullName evidence="2">Uncharacterized protein</fullName>
    </submittedName>
</protein>
<keyword evidence="1" id="KW-1133">Transmembrane helix</keyword>
<dbReference type="AlphaFoldDB" id="A0A0F9MN17"/>
<evidence type="ECO:0000313" key="2">
    <source>
        <dbReference type="EMBL" id="KKM78205.1"/>
    </source>
</evidence>
<feature type="transmembrane region" description="Helical" evidence="1">
    <location>
        <begin position="7"/>
        <end position="32"/>
    </location>
</feature>